<protein>
    <recommendedName>
        <fullName evidence="8">Nop52-domain-containing protein</fullName>
    </recommendedName>
</protein>
<dbReference type="GO" id="GO:0005634">
    <property type="term" value="C:nucleus"/>
    <property type="evidence" value="ECO:0007669"/>
    <property type="project" value="UniProtKB-SubCell"/>
</dbReference>
<dbReference type="OrthoDB" id="74910at2759"/>
<gene>
    <name evidence="6" type="ORF">LPJ53_001404</name>
</gene>
<reference evidence="6" key="1">
    <citation type="submission" date="2022-07" db="EMBL/GenBank/DDBJ databases">
        <title>Phylogenomic reconstructions and comparative analyses of Kickxellomycotina fungi.</title>
        <authorList>
            <person name="Reynolds N.K."/>
            <person name="Stajich J.E."/>
            <person name="Barry K."/>
            <person name="Grigoriev I.V."/>
            <person name="Crous P."/>
            <person name="Smith M.E."/>
        </authorList>
    </citation>
    <scope>NUCLEOTIDE SEQUENCE</scope>
    <source>
        <strain evidence="6">NBRC 32514</strain>
    </source>
</reference>
<dbReference type="PANTHER" id="PTHR13026:SF0">
    <property type="entry name" value="RIBOSOMAL RNA PROCESSING 1B"/>
    <property type="match status" value="1"/>
</dbReference>
<dbReference type="InterPro" id="IPR010301">
    <property type="entry name" value="RRP1"/>
</dbReference>
<organism evidence="6 7">
    <name type="scientific">Coemansia erecta</name>
    <dbReference type="NCBI Taxonomy" id="147472"/>
    <lineage>
        <taxon>Eukaryota</taxon>
        <taxon>Fungi</taxon>
        <taxon>Fungi incertae sedis</taxon>
        <taxon>Zoopagomycota</taxon>
        <taxon>Kickxellomycotina</taxon>
        <taxon>Kickxellomycetes</taxon>
        <taxon>Kickxellales</taxon>
        <taxon>Kickxellaceae</taxon>
        <taxon>Coemansia</taxon>
    </lineage>
</organism>
<comment type="subcellular location">
    <subcellularLocation>
        <location evidence="1">Nucleus</location>
    </subcellularLocation>
</comment>
<evidence type="ECO:0000256" key="4">
    <source>
        <dbReference type="ARBA" id="ARBA00023242"/>
    </source>
</evidence>
<keyword evidence="3" id="KW-0698">rRNA processing</keyword>
<dbReference type="GO" id="GO:0030688">
    <property type="term" value="C:preribosome, small subunit precursor"/>
    <property type="evidence" value="ECO:0007669"/>
    <property type="project" value="InterPro"/>
</dbReference>
<evidence type="ECO:0000256" key="3">
    <source>
        <dbReference type="ARBA" id="ARBA00022552"/>
    </source>
</evidence>
<dbReference type="PANTHER" id="PTHR13026">
    <property type="entry name" value="NNP-1 PROTEIN NOVEL NUCLEAR PROTEIN 1 NOP52"/>
    <property type="match status" value="1"/>
</dbReference>
<evidence type="ECO:0000256" key="2">
    <source>
        <dbReference type="ARBA" id="ARBA00006374"/>
    </source>
</evidence>
<feature type="compositionally biased region" description="Polar residues" evidence="5">
    <location>
        <begin position="484"/>
        <end position="495"/>
    </location>
</feature>
<comment type="similarity">
    <text evidence="2">Belongs to the RRP1 family.</text>
</comment>
<dbReference type="AlphaFoldDB" id="A0A9W7Y036"/>
<evidence type="ECO:0000313" key="7">
    <source>
        <dbReference type="Proteomes" id="UP001149813"/>
    </source>
</evidence>
<accession>A0A9W7Y036</accession>
<dbReference type="Pfam" id="PF05997">
    <property type="entry name" value="Nop52"/>
    <property type="match status" value="1"/>
</dbReference>
<feature type="region of interest" description="Disordered" evidence="5">
    <location>
        <begin position="394"/>
        <end position="436"/>
    </location>
</feature>
<evidence type="ECO:0000256" key="1">
    <source>
        <dbReference type="ARBA" id="ARBA00004123"/>
    </source>
</evidence>
<feature type="region of interest" description="Disordered" evidence="5">
    <location>
        <begin position="232"/>
        <end position="251"/>
    </location>
</feature>
<feature type="region of interest" description="Disordered" evidence="5">
    <location>
        <begin position="585"/>
        <end position="660"/>
    </location>
</feature>
<dbReference type="Proteomes" id="UP001149813">
    <property type="component" value="Unassembled WGS sequence"/>
</dbReference>
<feature type="region of interest" description="Disordered" evidence="5">
    <location>
        <begin position="455"/>
        <end position="504"/>
    </location>
</feature>
<sequence length="660" mass="73461">MIELSDAELAFGKRLAHVDKDVRDVAVEKLSKILSTEDEFEYMDMLRQWKALFYCFWLSDMPLVQQELSWALANMVLCCQGANRVMFVRAFWETVCREWYDIDKHRVDKYLLLMRRVVFFTLRSMQQSDWDEKLVHDYIDAYTQFPINPSDPKVPHSTRLHVADVFVDELVRVSTEVLKSSDSPRDEVTKIPVATLLEPFMRFIGSSSIKTLPPRVQESVFENMVVRIAQAEDRAATSNEDASSSEDESVLRDNQIEHETLERVQFLIDSISSVKQRVFAVAGEDGMRSLGRKRLFALYQMLCDTFPEEGTDVPLAGDVIIREPLGPEARKVANKHKRRRALKTVERKEKKKERKNSILRGNSVEIDINALENEATSEERRSFQQDVAKIRQMEKRTGIDAIDESDSRPKSKKGARAAKKSKDKVTGSHNAAAVPTDAHVVGESLYEIPELIPIGGSPAAESQPRAAAKRSAADPEGEWVVRSKISSSSPLSTNGAKRRRSSDQSLLAEALKKIVVKDKVASPAPSGADGLSGSTPAKRKGAALLETPQKTPTNKPGNGIIGSASSSSKKRLAWALERNSVKRFSKQVPMLPSTEEVSTTPMSSLKPALRKQSAYKDVPILEVPALTPLTSTPTKAQRKAGANGHQGTPVRGGKKQRGRS</sequence>
<keyword evidence="4" id="KW-0539">Nucleus</keyword>
<feature type="compositionally biased region" description="Basic residues" evidence="5">
    <location>
        <begin position="410"/>
        <end position="422"/>
    </location>
</feature>
<feature type="region of interest" description="Disordered" evidence="5">
    <location>
        <begin position="335"/>
        <end position="358"/>
    </location>
</feature>
<name>A0A9W7Y036_9FUNG</name>
<keyword evidence="7" id="KW-1185">Reference proteome</keyword>
<comment type="caution">
    <text evidence="6">The sequence shown here is derived from an EMBL/GenBank/DDBJ whole genome shotgun (WGS) entry which is preliminary data.</text>
</comment>
<dbReference type="GO" id="GO:0006364">
    <property type="term" value="P:rRNA processing"/>
    <property type="evidence" value="ECO:0007669"/>
    <property type="project" value="UniProtKB-KW"/>
</dbReference>
<dbReference type="EMBL" id="JANBOJ010000035">
    <property type="protein sequence ID" value="KAJ1724321.1"/>
    <property type="molecule type" value="Genomic_DNA"/>
</dbReference>
<evidence type="ECO:0000256" key="5">
    <source>
        <dbReference type="SAM" id="MobiDB-lite"/>
    </source>
</evidence>
<evidence type="ECO:0000313" key="6">
    <source>
        <dbReference type="EMBL" id="KAJ1724321.1"/>
    </source>
</evidence>
<evidence type="ECO:0008006" key="8">
    <source>
        <dbReference type="Google" id="ProtNLM"/>
    </source>
</evidence>
<feature type="region of interest" description="Disordered" evidence="5">
    <location>
        <begin position="518"/>
        <end position="569"/>
    </location>
</feature>
<proteinExistence type="inferred from homology"/>